<evidence type="ECO:0000313" key="4">
    <source>
        <dbReference type="Proteomes" id="UP000436088"/>
    </source>
</evidence>
<feature type="compositionally biased region" description="Basic and acidic residues" evidence="1">
    <location>
        <begin position="341"/>
        <end position="352"/>
    </location>
</feature>
<feature type="compositionally biased region" description="Polar residues" evidence="1">
    <location>
        <begin position="687"/>
        <end position="708"/>
    </location>
</feature>
<feature type="compositionally biased region" description="Basic and acidic residues" evidence="1">
    <location>
        <begin position="751"/>
        <end position="761"/>
    </location>
</feature>
<accession>A0A6A3AE23</accession>
<feature type="region of interest" description="Disordered" evidence="1">
    <location>
        <begin position="519"/>
        <end position="576"/>
    </location>
</feature>
<organism evidence="3 4">
    <name type="scientific">Hibiscus syriacus</name>
    <name type="common">Rose of Sharon</name>
    <dbReference type="NCBI Taxonomy" id="106335"/>
    <lineage>
        <taxon>Eukaryota</taxon>
        <taxon>Viridiplantae</taxon>
        <taxon>Streptophyta</taxon>
        <taxon>Embryophyta</taxon>
        <taxon>Tracheophyta</taxon>
        <taxon>Spermatophyta</taxon>
        <taxon>Magnoliopsida</taxon>
        <taxon>eudicotyledons</taxon>
        <taxon>Gunneridae</taxon>
        <taxon>Pentapetalae</taxon>
        <taxon>rosids</taxon>
        <taxon>malvids</taxon>
        <taxon>Malvales</taxon>
        <taxon>Malvaceae</taxon>
        <taxon>Malvoideae</taxon>
        <taxon>Hibiscus</taxon>
    </lineage>
</organism>
<feature type="compositionally biased region" description="Basic and acidic residues" evidence="1">
    <location>
        <begin position="308"/>
        <end position="317"/>
    </location>
</feature>
<dbReference type="Pfam" id="PF02037">
    <property type="entry name" value="SAP"/>
    <property type="match status" value="1"/>
</dbReference>
<feature type="domain" description="SAP" evidence="2">
    <location>
        <begin position="13"/>
        <end position="47"/>
    </location>
</feature>
<dbReference type="InterPro" id="IPR003034">
    <property type="entry name" value="SAP_dom"/>
</dbReference>
<dbReference type="Gene3D" id="1.10.720.30">
    <property type="entry name" value="SAP domain"/>
    <property type="match status" value="1"/>
</dbReference>
<reference evidence="3" key="1">
    <citation type="submission" date="2019-09" db="EMBL/GenBank/DDBJ databases">
        <title>Draft genome information of white flower Hibiscus syriacus.</title>
        <authorList>
            <person name="Kim Y.-M."/>
        </authorList>
    </citation>
    <scope>NUCLEOTIDE SEQUENCE [LARGE SCALE GENOMIC DNA]</scope>
    <source>
        <strain evidence="3">YM2019G1</strain>
    </source>
</reference>
<sequence length="999" mass="111505">MSSKFQILDNRPIDKWKVVELREELKRRHLTTRGLKKDLVRRLDAAVRTERKKAANEAANGFNNGDSQPVVEEGTEKVKEVDHGGFKLADDVTDYPAASGHGVVEKRDILVEGEHLQSSKLEENVNSSMKMVCQDPMVPEPKDDVIDDNVKISLDVVEPVMAELYSSTGSDHGVVEERDILVEDEPAIQNTVVKTVIPEVPLTGQHLQSSKQEEIVNSNMQTESRDRMPEVERRDPKARLENENQEDDIHKKVKDVGDDVGGENEECGLKFKDDISDCVATSGHGEIEESGMLVDDKAAVTEGPLIGEHLHSSKQEENVNSNLQTESRDQKLEEENGSPKLEMESDDPKAQLETENQEDDMHKKVEDVVDHGGGEIEKGCGLKFKDDISDYVAASGHGVVEEIDIVAENKPVVTEVPLIGEHLQSSKQEENVKSNMQTESQNLEVESDDPKTRIENENQQDDIHKNVKDIGDRIGGENKECELTIKNDISDCVAESGYGVIEESDMLVDDKASVTEVPLTGEHLQSLKQEENVNSNMQMESPDRNLEVKNGSSKLEEESDDHKAQLVNDNQEDNMHKKVEDVVDHGDSENECTLKLKDDISDFVAASVHGVVEESDMLVEDKPLVTEVPLIGEHLQRSKQEENTNSRTQMECQDGKPPVENESPKVEAETDDPKAQLENGDDMHDASSLNNQLPEINQISGFQAKSDSMSISEKIELKDNLIDDNAKLSQDVVKQEMVGPCSYSNVVPDNGESHSMDDKQPLENTTSVDDERDDKNDTSTADTSNTDDSGEMVFSEKLDFDRSLSDDSMDEDLPETKQSDSQCSTDEIGEDSEENEALIIKELEIHVARDGSPTYKHDIFIDNKSHSSIPAKKRKLQDEEAMENNEPPKRHTWNSDAFTLTNTPKGTMQLAASRSNSSSSDSTDSEDTTREQDVEEAMETRNAIYNLQWPPNGGRLLVADFVDPHEVETLTSESQPSELINRFHRRCLLQRNQVRLCSP</sequence>
<feature type="compositionally biased region" description="Basic and acidic residues" evidence="1">
    <location>
        <begin position="653"/>
        <end position="685"/>
    </location>
</feature>
<evidence type="ECO:0000313" key="3">
    <source>
        <dbReference type="EMBL" id="KAE8701119.1"/>
    </source>
</evidence>
<feature type="region of interest" description="Disordered" evidence="1">
    <location>
        <begin position="285"/>
        <end position="362"/>
    </location>
</feature>
<protein>
    <recommendedName>
        <fullName evidence="2">SAP domain-containing protein</fullName>
    </recommendedName>
</protein>
<feature type="compositionally biased region" description="Low complexity" evidence="1">
    <location>
        <begin position="778"/>
        <end position="787"/>
    </location>
</feature>
<comment type="caution">
    <text evidence="3">The sequence shown here is derived from an EMBL/GenBank/DDBJ whole genome shotgun (WGS) entry which is preliminary data.</text>
</comment>
<dbReference type="AlphaFoldDB" id="A0A6A3AE23"/>
<proteinExistence type="predicted"/>
<dbReference type="PANTHER" id="PTHR47031">
    <property type="entry name" value="SAP DNA-BINDING DOMAIN-CONTAINING PROTEIN"/>
    <property type="match status" value="1"/>
</dbReference>
<feature type="region of interest" description="Disordered" evidence="1">
    <location>
        <begin position="869"/>
        <end position="935"/>
    </location>
</feature>
<dbReference type="SMART" id="SM00513">
    <property type="entry name" value="SAP"/>
    <property type="match status" value="1"/>
</dbReference>
<dbReference type="OrthoDB" id="5348404at2759"/>
<feature type="region of interest" description="Disordered" evidence="1">
    <location>
        <begin position="630"/>
        <end position="708"/>
    </location>
</feature>
<dbReference type="PANTHER" id="PTHR47031:SF3">
    <property type="entry name" value="SAP DOMAIN-CONTAINING PROTEIN"/>
    <property type="match status" value="1"/>
</dbReference>
<feature type="compositionally biased region" description="Basic and acidic residues" evidence="1">
    <location>
        <begin position="223"/>
        <end position="257"/>
    </location>
</feature>
<feature type="compositionally biased region" description="Basic and acidic residues" evidence="1">
    <location>
        <begin position="448"/>
        <end position="474"/>
    </location>
</feature>
<feature type="compositionally biased region" description="Basic and acidic residues" evidence="1">
    <location>
        <begin position="634"/>
        <end position="644"/>
    </location>
</feature>
<feature type="region of interest" description="Disordered" evidence="1">
    <location>
        <begin position="740"/>
        <end position="833"/>
    </location>
</feature>
<keyword evidence="4" id="KW-1185">Reference proteome</keyword>
<dbReference type="Proteomes" id="UP000436088">
    <property type="component" value="Unassembled WGS sequence"/>
</dbReference>
<dbReference type="InterPro" id="IPR036361">
    <property type="entry name" value="SAP_dom_sf"/>
</dbReference>
<dbReference type="PROSITE" id="PS50800">
    <property type="entry name" value="SAP"/>
    <property type="match status" value="1"/>
</dbReference>
<feature type="compositionally biased region" description="Polar residues" evidence="1">
    <location>
        <begin position="433"/>
        <end position="444"/>
    </location>
</feature>
<evidence type="ECO:0000256" key="1">
    <source>
        <dbReference type="SAM" id="MobiDB-lite"/>
    </source>
</evidence>
<feature type="compositionally biased region" description="Basic and acidic residues" evidence="1">
    <location>
        <begin position="554"/>
        <end position="564"/>
    </location>
</feature>
<gene>
    <name evidence="3" type="ORF">F3Y22_tig00110548pilonHSYRG00267</name>
</gene>
<dbReference type="EMBL" id="VEPZ02001024">
    <property type="protein sequence ID" value="KAE8701119.1"/>
    <property type="molecule type" value="Genomic_DNA"/>
</dbReference>
<feature type="region of interest" description="Disordered" evidence="1">
    <location>
        <begin position="219"/>
        <end position="263"/>
    </location>
</feature>
<feature type="compositionally biased region" description="Low complexity" evidence="1">
    <location>
        <begin position="913"/>
        <end position="922"/>
    </location>
</feature>
<feature type="compositionally biased region" description="Basic and acidic residues" evidence="1">
    <location>
        <begin position="794"/>
        <end position="805"/>
    </location>
</feature>
<feature type="region of interest" description="Disordered" evidence="1">
    <location>
        <begin position="421"/>
        <end position="474"/>
    </location>
</feature>
<name>A0A6A3AE23_HIBSY</name>
<evidence type="ECO:0000259" key="2">
    <source>
        <dbReference type="PROSITE" id="PS50800"/>
    </source>
</evidence>
<feature type="compositionally biased region" description="Polar residues" evidence="1">
    <location>
        <begin position="894"/>
        <end position="912"/>
    </location>
</feature>
<dbReference type="SUPFAM" id="SSF68906">
    <property type="entry name" value="SAP domain"/>
    <property type="match status" value="1"/>
</dbReference>